<sequence>PKAVVIVSVLIGAVVSILNIVY</sequence>
<reference evidence="1 2" key="1">
    <citation type="journal article" date="2019" name="Nat. Microbiol.">
        <title>Wide diversity of methane and short-chain alkane metabolisms in uncultured archaea.</title>
        <authorList>
            <person name="Borrel G."/>
            <person name="Adam P.S."/>
            <person name="McKay L.J."/>
            <person name="Chen L.X."/>
            <person name="Sierra-Garcia I.N."/>
            <person name="Sieber C.M."/>
            <person name="Letourneur Q."/>
            <person name="Ghozlane A."/>
            <person name="Andersen G.L."/>
            <person name="Li W.J."/>
            <person name="Hallam S.J."/>
            <person name="Muyzer G."/>
            <person name="de Oliveira V.M."/>
            <person name="Inskeep W.P."/>
            <person name="Banfield J.F."/>
            <person name="Gribaldo S."/>
        </authorList>
    </citation>
    <scope>NUCLEOTIDE SEQUENCE [LARGE SCALE GENOMIC DNA]</scope>
    <source>
        <strain evidence="1">NM1b</strain>
    </source>
</reference>
<organism evidence="1 2">
    <name type="scientific">Candidatus Methanolliviera hydrocarbonicum</name>
    <dbReference type="NCBI Taxonomy" id="2491085"/>
    <lineage>
        <taxon>Archaea</taxon>
        <taxon>Methanobacteriati</taxon>
        <taxon>Methanobacteriota</taxon>
        <taxon>Candidatus Methanoliparia</taxon>
        <taxon>Candidatus Methanoliparales</taxon>
        <taxon>Candidatus Methanollivieraceae</taxon>
        <taxon>Candidatus Methanolliviera</taxon>
    </lineage>
</organism>
<gene>
    <name evidence="1" type="ORF">EF807_03425</name>
</gene>
<comment type="caution">
    <text evidence="1">The sequence shown here is derived from an EMBL/GenBank/DDBJ whole genome shotgun (WGS) entry which is preliminary data.</text>
</comment>
<feature type="non-terminal residue" evidence="1">
    <location>
        <position position="1"/>
    </location>
</feature>
<accession>A0A520KXA3</accession>
<dbReference type="EMBL" id="RXIL01000057">
    <property type="protein sequence ID" value="RZN70376.1"/>
    <property type="molecule type" value="Genomic_DNA"/>
</dbReference>
<protein>
    <submittedName>
        <fullName evidence="1">Preprotein translocase subunit Sec61beta</fullName>
    </submittedName>
</protein>
<evidence type="ECO:0000313" key="2">
    <source>
        <dbReference type="Proteomes" id="UP000320766"/>
    </source>
</evidence>
<proteinExistence type="predicted"/>
<dbReference type="Proteomes" id="UP000320766">
    <property type="component" value="Unassembled WGS sequence"/>
</dbReference>
<evidence type="ECO:0000313" key="1">
    <source>
        <dbReference type="EMBL" id="RZN70376.1"/>
    </source>
</evidence>
<dbReference type="AlphaFoldDB" id="A0A520KXA3"/>
<name>A0A520KXA3_9EURY</name>